<gene>
    <name evidence="1" type="primary">A03p071960.1_BraROA</name>
    <name evidence="1" type="ORF">IGI04_042936</name>
</gene>
<proteinExistence type="predicted"/>
<reference evidence="1 2" key="1">
    <citation type="submission" date="2021-03" db="EMBL/GenBank/DDBJ databases">
        <authorList>
            <person name="King G.J."/>
            <person name="Bancroft I."/>
            <person name="Baten A."/>
            <person name="Bloomfield J."/>
            <person name="Borpatragohain P."/>
            <person name="He Z."/>
            <person name="Irish N."/>
            <person name="Irwin J."/>
            <person name="Liu K."/>
            <person name="Mauleon R.P."/>
            <person name="Moore J."/>
            <person name="Morris R."/>
            <person name="Ostergaard L."/>
            <person name="Wang B."/>
            <person name="Wells R."/>
        </authorList>
    </citation>
    <scope>NUCLEOTIDE SEQUENCE [LARGE SCALE GENOMIC DNA]</scope>
    <source>
        <strain evidence="1">R-o-18</strain>
        <tissue evidence="1">Leaf</tissue>
    </source>
</reference>
<comment type="caution">
    <text evidence="1">The sequence shown here is derived from an EMBL/GenBank/DDBJ whole genome shotgun (WGS) entry which is preliminary data.</text>
</comment>
<dbReference type="EMBL" id="JADBGQ010000114">
    <property type="protein sequence ID" value="KAG5373750.1"/>
    <property type="molecule type" value="Genomic_DNA"/>
</dbReference>
<evidence type="ECO:0000313" key="1">
    <source>
        <dbReference type="EMBL" id="KAG5373750.1"/>
    </source>
</evidence>
<name>A0ABQ7KJQ6_BRACM</name>
<protein>
    <submittedName>
        <fullName evidence="1">Uncharacterized protein</fullName>
    </submittedName>
</protein>
<accession>A0ABQ7KJQ6</accession>
<dbReference type="Proteomes" id="UP000823674">
    <property type="component" value="Unassembled WGS sequence"/>
</dbReference>
<organism evidence="1 2">
    <name type="scientific">Brassica rapa subsp. trilocularis</name>
    <dbReference type="NCBI Taxonomy" id="1813537"/>
    <lineage>
        <taxon>Eukaryota</taxon>
        <taxon>Viridiplantae</taxon>
        <taxon>Streptophyta</taxon>
        <taxon>Embryophyta</taxon>
        <taxon>Tracheophyta</taxon>
        <taxon>Spermatophyta</taxon>
        <taxon>Magnoliopsida</taxon>
        <taxon>eudicotyledons</taxon>
        <taxon>Gunneridae</taxon>
        <taxon>Pentapetalae</taxon>
        <taxon>rosids</taxon>
        <taxon>malvids</taxon>
        <taxon>Brassicales</taxon>
        <taxon>Brassicaceae</taxon>
        <taxon>Brassiceae</taxon>
        <taxon>Brassica</taxon>
    </lineage>
</organism>
<keyword evidence="2" id="KW-1185">Reference proteome</keyword>
<evidence type="ECO:0000313" key="2">
    <source>
        <dbReference type="Proteomes" id="UP000823674"/>
    </source>
</evidence>
<sequence>MFPLIKHTRLFTQTSLPTVWGEIQTLKLSLDHINRRTSAVSESAPPAIRVVREDQVMKMIHDPQNDAVLFN</sequence>